<dbReference type="OrthoDB" id="24153at2"/>
<evidence type="ECO:0000313" key="9">
    <source>
        <dbReference type="EMBL" id="AKQ45710.1"/>
    </source>
</evidence>
<proteinExistence type="inferred from homology"/>
<dbReference type="PATRIC" id="fig|1379910.4.peg.1890"/>
<evidence type="ECO:0000256" key="3">
    <source>
        <dbReference type="ARBA" id="ARBA00022475"/>
    </source>
</evidence>
<keyword evidence="4 7" id="KW-0812">Transmembrane</keyword>
<comment type="similarity">
    <text evidence="7">Belongs to the binding-protein-dependent transport system permease family.</text>
</comment>
<accession>A0A0H4VIT0</accession>
<evidence type="ECO:0000256" key="7">
    <source>
        <dbReference type="RuleBase" id="RU363032"/>
    </source>
</evidence>
<evidence type="ECO:0000256" key="2">
    <source>
        <dbReference type="ARBA" id="ARBA00022448"/>
    </source>
</evidence>
<dbReference type="Gene3D" id="1.10.3720.10">
    <property type="entry name" value="MetI-like"/>
    <property type="match status" value="1"/>
</dbReference>
<keyword evidence="3" id="KW-1003">Cell membrane</keyword>
<feature type="transmembrane region" description="Helical" evidence="7">
    <location>
        <begin position="315"/>
        <end position="338"/>
    </location>
</feature>
<dbReference type="GO" id="GO:0005886">
    <property type="term" value="C:plasma membrane"/>
    <property type="evidence" value="ECO:0007669"/>
    <property type="project" value="UniProtKB-SubCell"/>
</dbReference>
<name>A0A0H4VIT0_9BACT</name>
<dbReference type="Proteomes" id="UP000036458">
    <property type="component" value="Chromosome"/>
</dbReference>
<evidence type="ECO:0000256" key="5">
    <source>
        <dbReference type="ARBA" id="ARBA00022989"/>
    </source>
</evidence>
<feature type="domain" description="ABC transmembrane type-1" evidence="8">
    <location>
        <begin position="227"/>
        <end position="440"/>
    </location>
</feature>
<dbReference type="Pfam" id="PF00528">
    <property type="entry name" value="BPD_transp_1"/>
    <property type="match status" value="1"/>
</dbReference>
<keyword evidence="6 7" id="KW-0472">Membrane</keyword>
<dbReference type="PANTHER" id="PTHR30465">
    <property type="entry name" value="INNER MEMBRANE ABC TRANSPORTER"/>
    <property type="match status" value="1"/>
</dbReference>
<keyword evidence="5 7" id="KW-1133">Transmembrane helix</keyword>
<dbReference type="PANTHER" id="PTHR30465:SF0">
    <property type="entry name" value="OLIGOPEPTIDE TRANSPORT SYSTEM PERMEASE PROTEIN APPB"/>
    <property type="match status" value="1"/>
</dbReference>
<feature type="transmembrane region" description="Helical" evidence="7">
    <location>
        <begin position="417"/>
        <end position="440"/>
    </location>
</feature>
<sequence length="457" mass="50862">MAPIRPLRQLLQLVATLWLMASMVFILSRLLPSTYKPRGMQDADVATYGLPDAATQSSITADYQKRTGLHLPLFYVGMVLQGRQQATHIKALPADRPWVEQAVLWKGVNAAIAFYTAWQAWLPSVPEKNRQEVFKELQTWVNSERLENRENQEQKVLNLLSSSPCPQGYTITNAWKNLQAAEAPLHYYLPQLNWNGAENAYYLWLKKLLKGDLGASNQDYEPVINKIGDAALISFAIAILGLVVGLITTYFAGLYFTLHPHSTFTKTSHLILYFLDSIPGFLIALGLYGLALYLAGYSSGNIFGENQGDESLLQLWTQPSILLGGLCIVLLILPHITLQFHRSLKDQMNKLYLKTALAKGLTYKKAIQVHALPNAMVASFTILSEVIIGLMAGVLIIETTFSLPGLGSLLTKSILSADFPVLIGLTLFFLLFRVVVIWVMDNLLALIDPRMNISQNA</sequence>
<dbReference type="InterPro" id="IPR035906">
    <property type="entry name" value="MetI-like_sf"/>
</dbReference>
<dbReference type="CDD" id="cd06261">
    <property type="entry name" value="TM_PBP2"/>
    <property type="match status" value="1"/>
</dbReference>
<dbReference type="EMBL" id="CP010777">
    <property type="protein sequence ID" value="AKQ45710.1"/>
    <property type="molecule type" value="Genomic_DNA"/>
</dbReference>
<organism evidence="9 10">
    <name type="scientific">Rufibacter radiotolerans</name>
    <dbReference type="NCBI Taxonomy" id="1379910"/>
    <lineage>
        <taxon>Bacteria</taxon>
        <taxon>Pseudomonadati</taxon>
        <taxon>Bacteroidota</taxon>
        <taxon>Cytophagia</taxon>
        <taxon>Cytophagales</taxon>
        <taxon>Hymenobacteraceae</taxon>
        <taxon>Rufibacter</taxon>
    </lineage>
</organism>
<evidence type="ECO:0000256" key="1">
    <source>
        <dbReference type="ARBA" id="ARBA00004651"/>
    </source>
</evidence>
<evidence type="ECO:0000313" key="10">
    <source>
        <dbReference type="Proteomes" id="UP000036458"/>
    </source>
</evidence>
<feature type="transmembrane region" description="Helical" evidence="7">
    <location>
        <begin position="375"/>
        <end position="397"/>
    </location>
</feature>
<keyword evidence="2 7" id="KW-0813">Transport</keyword>
<dbReference type="InterPro" id="IPR000515">
    <property type="entry name" value="MetI-like"/>
</dbReference>
<feature type="transmembrane region" description="Helical" evidence="7">
    <location>
        <begin position="270"/>
        <end position="295"/>
    </location>
</feature>
<gene>
    <name evidence="9" type="ORF">TH63_08690</name>
</gene>
<dbReference type="AlphaFoldDB" id="A0A0H4VIT0"/>
<dbReference type="GO" id="GO:0055085">
    <property type="term" value="P:transmembrane transport"/>
    <property type="evidence" value="ECO:0007669"/>
    <property type="project" value="InterPro"/>
</dbReference>
<dbReference type="PROSITE" id="PS50928">
    <property type="entry name" value="ABC_TM1"/>
    <property type="match status" value="1"/>
</dbReference>
<evidence type="ECO:0000259" key="8">
    <source>
        <dbReference type="PROSITE" id="PS50928"/>
    </source>
</evidence>
<comment type="subcellular location">
    <subcellularLocation>
        <location evidence="1 7">Cell membrane</location>
        <topology evidence="1 7">Multi-pass membrane protein</topology>
    </subcellularLocation>
</comment>
<dbReference type="KEGG" id="ruf:TH63_08690"/>
<dbReference type="SUPFAM" id="SSF161098">
    <property type="entry name" value="MetI-like"/>
    <property type="match status" value="1"/>
</dbReference>
<evidence type="ECO:0000256" key="4">
    <source>
        <dbReference type="ARBA" id="ARBA00022692"/>
    </source>
</evidence>
<reference evidence="9 10" key="1">
    <citation type="submission" date="2015-01" db="EMBL/GenBank/DDBJ databases">
        <title>Rufibacter sp./DG31D/ whole genome sequencing.</title>
        <authorList>
            <person name="Kim M.K."/>
            <person name="Srinivasan S."/>
            <person name="Lee J.-J."/>
        </authorList>
    </citation>
    <scope>NUCLEOTIDE SEQUENCE [LARGE SCALE GENOMIC DNA]</scope>
    <source>
        <strain evidence="9 10">DG31D</strain>
    </source>
</reference>
<dbReference type="STRING" id="1379910.TH63_08690"/>
<feature type="transmembrane region" description="Helical" evidence="7">
    <location>
        <begin position="232"/>
        <end position="258"/>
    </location>
</feature>
<keyword evidence="10" id="KW-1185">Reference proteome</keyword>
<protein>
    <recommendedName>
        <fullName evidence="8">ABC transmembrane type-1 domain-containing protein</fullName>
    </recommendedName>
</protein>
<evidence type="ECO:0000256" key="6">
    <source>
        <dbReference type="ARBA" id="ARBA00023136"/>
    </source>
</evidence>